<sequence length="1061" mass="115785">MHPTALPLSQARPASRRRWAARLTFLYLGYTLLGWLSLRLSIPPDYAAPLFPAAGLALTGMLCWGRRAAPAVFLGSLTINLLLSHERGQTAWLTPLAIALGATAQSWVGTNLVRRHVSRPLLLSEPRDLGRFYLFGAGLACLISPSIAVTALRLAGTIPAEGALGTWTSWWMGDTLGVLIGAPIALSLLARPREVWWPRRLTVGLPMLLATLMMAYATSLVLDWNYQQARHSFERDAERAAASFEAALRLPLMDVEAARALLSVNPQLGRQDFRRALGNRIGEAGPLQSLGWAQLVSRQQLPGFDQQAQADGLPGFIAHDRQRPGDHRSMPEEAMLAVRLVEPQLRNGAVLGINLRSIPAARAALALAESTGQPAATPALTLAGEGPDAMAVLLFQAVYRGEPVNRDERLAALQGVAFAAIRPEQLLRAQANSLPGHLRLCLIDNDPQAAQRRLAGNRGCESLPDAMPVKSKMISVGARQWQIDVYPASGGLQGQAGNSLPFALVGLASTALLGALLLIITGRAQRIATLVAERTAQLKSEVEQREQASLALKDREQRLRNVLDNAPIGVVFTDLQDHALGANPYFCRLLGYDADTLLKQRMLDLTHPDDRAEDERLMAALISGEIPMYQRLKRYIGRHGQIVRARALVTVLRDAQGQVYNLVGVVEDIAERLKLQELEQAREHAEAASQAKNEFLSRMSHELRTPLNAMLGFAQLLELDREPPLSQRQEGWAAQIQLAGWHLLDMINDTLDLSRIESGDLRLELQPLHVPTMLDEVQALVESDAAVRGISFARVLAPQGLWMRGDPTRVKQVLINLLSNAIKYNLEDGRVELGSRLDENGMLELTVTDTGMGMSPEQLAQLFQPFNRLGREHSEIEGTGIGLVISKRLAEAMGGSLSAESEFGQGSSFVLRLPLAEAPEPGQRPAAPPAPLPVAALQKRRLIYVEDNATNAEVMRGMLSQRSDLQMELCVDMQSGLERILEAQPDLVLLDLQLPDGDGLSLLRELRAAGASMPIIMVSANAVAEQIEACLAAGAQHYLTKPVELRELLHLLDELLPAHPQ</sequence>
<dbReference type="Gene3D" id="3.30.565.10">
    <property type="entry name" value="Histidine kinase-like ATPase, C-terminal domain"/>
    <property type="match status" value="1"/>
</dbReference>
<keyword evidence="19" id="KW-1185">Reference proteome</keyword>
<dbReference type="PANTHER" id="PTHR43047:SF72">
    <property type="entry name" value="OSMOSENSING HISTIDINE PROTEIN KINASE SLN1"/>
    <property type="match status" value="1"/>
</dbReference>
<evidence type="ECO:0000256" key="7">
    <source>
        <dbReference type="ARBA" id="ARBA00022692"/>
    </source>
</evidence>
<dbReference type="InterPro" id="IPR036097">
    <property type="entry name" value="HisK_dim/P_sf"/>
</dbReference>
<dbReference type="PROSITE" id="PS50112">
    <property type="entry name" value="PAS"/>
    <property type="match status" value="1"/>
</dbReference>
<feature type="transmembrane region" description="Helical" evidence="12">
    <location>
        <begin position="201"/>
        <end position="222"/>
    </location>
</feature>
<keyword evidence="4" id="KW-1003">Cell membrane</keyword>
<evidence type="ECO:0000259" key="13">
    <source>
        <dbReference type="PROSITE" id="PS50109"/>
    </source>
</evidence>
<dbReference type="SUPFAM" id="SSF55785">
    <property type="entry name" value="PYP-like sensor domain (PAS domain)"/>
    <property type="match status" value="1"/>
</dbReference>
<dbReference type="Gene3D" id="1.10.287.130">
    <property type="match status" value="1"/>
</dbReference>
<dbReference type="PROSITE" id="PS50109">
    <property type="entry name" value="HIS_KIN"/>
    <property type="match status" value="1"/>
</dbReference>
<dbReference type="RefSeq" id="WP_315652104.1">
    <property type="nucleotide sequence ID" value="NZ_JAVXZY010000008.1"/>
</dbReference>
<comment type="caution">
    <text evidence="18">The sequence shown here is derived from an EMBL/GenBank/DDBJ whole genome shotgun (WGS) entry which is preliminary data.</text>
</comment>
<evidence type="ECO:0000256" key="12">
    <source>
        <dbReference type="SAM" id="Phobius"/>
    </source>
</evidence>
<name>A0ABU3PGF4_9BURK</name>
<comment type="subcellular location">
    <subcellularLocation>
        <location evidence="2">Cell membrane</location>
        <topology evidence="2">Multi-pass membrane protein</topology>
    </subcellularLocation>
</comment>
<dbReference type="Pfam" id="PF00512">
    <property type="entry name" value="HisKA"/>
    <property type="match status" value="1"/>
</dbReference>
<dbReference type="Gene3D" id="3.30.450.350">
    <property type="entry name" value="CHASE domain"/>
    <property type="match status" value="1"/>
</dbReference>
<protein>
    <recommendedName>
        <fullName evidence="3">histidine kinase</fullName>
        <ecNumber evidence="3">2.7.13.3</ecNumber>
    </recommendedName>
</protein>
<feature type="modified residue" description="4-aspartylphosphate" evidence="11">
    <location>
        <position position="991"/>
    </location>
</feature>
<evidence type="ECO:0000256" key="2">
    <source>
        <dbReference type="ARBA" id="ARBA00004651"/>
    </source>
</evidence>
<dbReference type="Gene3D" id="3.30.450.20">
    <property type="entry name" value="PAS domain"/>
    <property type="match status" value="1"/>
</dbReference>
<evidence type="ECO:0000256" key="11">
    <source>
        <dbReference type="PROSITE-ProRule" id="PRU00169"/>
    </source>
</evidence>
<dbReference type="NCBIfam" id="TIGR00229">
    <property type="entry name" value="sensory_box"/>
    <property type="match status" value="1"/>
</dbReference>
<evidence type="ECO:0000256" key="5">
    <source>
        <dbReference type="ARBA" id="ARBA00022553"/>
    </source>
</evidence>
<dbReference type="SMART" id="SM00091">
    <property type="entry name" value="PAS"/>
    <property type="match status" value="1"/>
</dbReference>
<dbReference type="InterPro" id="IPR006189">
    <property type="entry name" value="CHASE_dom"/>
</dbReference>
<dbReference type="PANTHER" id="PTHR43047">
    <property type="entry name" value="TWO-COMPONENT HISTIDINE PROTEIN KINASE"/>
    <property type="match status" value="1"/>
</dbReference>
<dbReference type="CDD" id="cd16922">
    <property type="entry name" value="HATPase_EvgS-ArcB-TorS-like"/>
    <property type="match status" value="1"/>
</dbReference>
<evidence type="ECO:0000256" key="9">
    <source>
        <dbReference type="ARBA" id="ARBA00022989"/>
    </source>
</evidence>
<dbReference type="InterPro" id="IPR003661">
    <property type="entry name" value="HisK_dim/P_dom"/>
</dbReference>
<feature type="transmembrane region" description="Helical" evidence="12">
    <location>
        <begin position="20"/>
        <end position="40"/>
    </location>
</feature>
<dbReference type="Pfam" id="PF00072">
    <property type="entry name" value="Response_reg"/>
    <property type="match status" value="1"/>
</dbReference>
<feature type="domain" description="Response regulatory" evidence="14">
    <location>
        <begin position="941"/>
        <end position="1056"/>
    </location>
</feature>
<evidence type="ECO:0000256" key="8">
    <source>
        <dbReference type="ARBA" id="ARBA00022777"/>
    </source>
</evidence>
<evidence type="ECO:0000256" key="1">
    <source>
        <dbReference type="ARBA" id="ARBA00000085"/>
    </source>
</evidence>
<dbReference type="InterPro" id="IPR000014">
    <property type="entry name" value="PAS"/>
</dbReference>
<feature type="transmembrane region" description="Helical" evidence="12">
    <location>
        <begin position="132"/>
        <end position="155"/>
    </location>
</feature>
<dbReference type="InterPro" id="IPR003594">
    <property type="entry name" value="HATPase_dom"/>
</dbReference>
<dbReference type="EC" id="2.7.13.3" evidence="3"/>
<dbReference type="SUPFAM" id="SSF47384">
    <property type="entry name" value="Homodimeric domain of signal transducing histidine kinase"/>
    <property type="match status" value="1"/>
</dbReference>
<dbReference type="PROSITE" id="PS50839">
    <property type="entry name" value="CHASE"/>
    <property type="match status" value="1"/>
</dbReference>
<evidence type="ECO:0000313" key="18">
    <source>
        <dbReference type="EMBL" id="MDT9001222.1"/>
    </source>
</evidence>
<dbReference type="InterPro" id="IPR007895">
    <property type="entry name" value="MASE1"/>
</dbReference>
<evidence type="ECO:0000259" key="15">
    <source>
        <dbReference type="PROSITE" id="PS50112"/>
    </source>
</evidence>
<gene>
    <name evidence="18" type="ORF">RQP53_18230</name>
</gene>
<dbReference type="Pfam" id="PF03924">
    <property type="entry name" value="CHASE"/>
    <property type="match status" value="1"/>
</dbReference>
<dbReference type="InterPro" id="IPR042240">
    <property type="entry name" value="CHASE_sf"/>
</dbReference>
<feature type="domain" description="PAS" evidence="15">
    <location>
        <begin position="555"/>
        <end position="625"/>
    </location>
</feature>
<keyword evidence="5 11" id="KW-0597">Phosphoprotein</keyword>
<dbReference type="PROSITE" id="PS50113">
    <property type="entry name" value="PAC"/>
    <property type="match status" value="1"/>
</dbReference>
<accession>A0ABU3PGF4</accession>
<dbReference type="InterPro" id="IPR005467">
    <property type="entry name" value="His_kinase_dom"/>
</dbReference>
<evidence type="ECO:0000256" key="10">
    <source>
        <dbReference type="ARBA" id="ARBA00023136"/>
    </source>
</evidence>
<feature type="transmembrane region" description="Helical" evidence="12">
    <location>
        <begin position="91"/>
        <end position="112"/>
    </location>
</feature>
<feature type="domain" description="PAC" evidence="16">
    <location>
        <begin position="629"/>
        <end position="681"/>
    </location>
</feature>
<evidence type="ECO:0000256" key="4">
    <source>
        <dbReference type="ARBA" id="ARBA00022475"/>
    </source>
</evidence>
<dbReference type="Pfam" id="PF00989">
    <property type="entry name" value="PAS"/>
    <property type="match status" value="1"/>
</dbReference>
<dbReference type="PRINTS" id="PR00344">
    <property type="entry name" value="BCTRLSENSOR"/>
</dbReference>
<dbReference type="InterPro" id="IPR011006">
    <property type="entry name" value="CheY-like_superfamily"/>
</dbReference>
<evidence type="ECO:0000259" key="16">
    <source>
        <dbReference type="PROSITE" id="PS50113"/>
    </source>
</evidence>
<reference evidence="18" key="1">
    <citation type="submission" date="2023-09" db="EMBL/GenBank/DDBJ databases">
        <title>Paucibacter sp. APW11 Genome sequencing and assembly.</title>
        <authorList>
            <person name="Kim I."/>
        </authorList>
    </citation>
    <scope>NUCLEOTIDE SEQUENCE</scope>
    <source>
        <strain evidence="18">APW11</strain>
    </source>
</reference>
<dbReference type="InterPro" id="IPR036890">
    <property type="entry name" value="HATPase_C_sf"/>
</dbReference>
<dbReference type="SMART" id="SM00387">
    <property type="entry name" value="HATPase_c"/>
    <property type="match status" value="1"/>
</dbReference>
<evidence type="ECO:0000256" key="3">
    <source>
        <dbReference type="ARBA" id="ARBA00012438"/>
    </source>
</evidence>
<dbReference type="SMART" id="SM00086">
    <property type="entry name" value="PAC"/>
    <property type="match status" value="1"/>
</dbReference>
<dbReference type="SMART" id="SM01079">
    <property type="entry name" value="CHASE"/>
    <property type="match status" value="1"/>
</dbReference>
<keyword evidence="6" id="KW-0808">Transferase</keyword>
<dbReference type="InterPro" id="IPR004358">
    <property type="entry name" value="Sig_transdc_His_kin-like_C"/>
</dbReference>
<dbReference type="InterPro" id="IPR000700">
    <property type="entry name" value="PAS-assoc_C"/>
</dbReference>
<dbReference type="EMBL" id="JAVXZY010000008">
    <property type="protein sequence ID" value="MDT9001222.1"/>
    <property type="molecule type" value="Genomic_DNA"/>
</dbReference>
<dbReference type="CDD" id="cd00082">
    <property type="entry name" value="HisKA"/>
    <property type="match status" value="1"/>
</dbReference>
<feature type="domain" description="Histidine kinase" evidence="13">
    <location>
        <begin position="698"/>
        <end position="917"/>
    </location>
</feature>
<organism evidence="18 19">
    <name type="scientific">Roseateles aquae</name>
    <dbReference type="NCBI Taxonomy" id="3077235"/>
    <lineage>
        <taxon>Bacteria</taxon>
        <taxon>Pseudomonadati</taxon>
        <taxon>Pseudomonadota</taxon>
        <taxon>Betaproteobacteria</taxon>
        <taxon>Burkholderiales</taxon>
        <taxon>Sphaerotilaceae</taxon>
        <taxon>Roseateles</taxon>
    </lineage>
</organism>
<dbReference type="InterPro" id="IPR001789">
    <property type="entry name" value="Sig_transdc_resp-reg_receiver"/>
</dbReference>
<keyword evidence="7 12" id="KW-0812">Transmembrane</keyword>
<evidence type="ECO:0000313" key="19">
    <source>
        <dbReference type="Proteomes" id="UP001246372"/>
    </source>
</evidence>
<evidence type="ECO:0000256" key="6">
    <source>
        <dbReference type="ARBA" id="ARBA00022679"/>
    </source>
</evidence>
<dbReference type="Pfam" id="PF05231">
    <property type="entry name" value="MASE1"/>
    <property type="match status" value="1"/>
</dbReference>
<dbReference type="Pfam" id="PF02518">
    <property type="entry name" value="HATPase_c"/>
    <property type="match status" value="1"/>
</dbReference>
<dbReference type="SUPFAM" id="SSF52172">
    <property type="entry name" value="CheY-like"/>
    <property type="match status" value="1"/>
</dbReference>
<dbReference type="SUPFAM" id="SSF55874">
    <property type="entry name" value="ATPase domain of HSP90 chaperone/DNA topoisomerase II/histidine kinase"/>
    <property type="match status" value="1"/>
</dbReference>
<dbReference type="CDD" id="cd00130">
    <property type="entry name" value="PAS"/>
    <property type="match status" value="1"/>
</dbReference>
<keyword evidence="9 12" id="KW-1133">Transmembrane helix</keyword>
<comment type="catalytic activity">
    <reaction evidence="1">
        <text>ATP + protein L-histidine = ADP + protein N-phospho-L-histidine.</text>
        <dbReference type="EC" id="2.7.13.3"/>
    </reaction>
</comment>
<keyword evidence="8" id="KW-0418">Kinase</keyword>
<dbReference type="InterPro" id="IPR035965">
    <property type="entry name" value="PAS-like_dom_sf"/>
</dbReference>
<dbReference type="SMART" id="SM00448">
    <property type="entry name" value="REC"/>
    <property type="match status" value="1"/>
</dbReference>
<evidence type="ECO:0000259" key="14">
    <source>
        <dbReference type="PROSITE" id="PS50110"/>
    </source>
</evidence>
<dbReference type="InterPro" id="IPR013767">
    <property type="entry name" value="PAS_fold"/>
</dbReference>
<evidence type="ECO:0000259" key="17">
    <source>
        <dbReference type="PROSITE" id="PS50839"/>
    </source>
</evidence>
<dbReference type="SMART" id="SM00388">
    <property type="entry name" value="HisKA"/>
    <property type="match status" value="1"/>
</dbReference>
<feature type="domain" description="CHASE" evidence="17">
    <location>
        <begin position="264"/>
        <end position="434"/>
    </location>
</feature>
<dbReference type="Gene3D" id="3.40.50.2300">
    <property type="match status" value="1"/>
</dbReference>
<keyword evidence="10 12" id="KW-0472">Membrane</keyword>
<feature type="transmembrane region" description="Helical" evidence="12">
    <location>
        <begin position="167"/>
        <end position="189"/>
    </location>
</feature>
<proteinExistence type="predicted"/>
<dbReference type="PROSITE" id="PS50110">
    <property type="entry name" value="RESPONSE_REGULATORY"/>
    <property type="match status" value="1"/>
</dbReference>
<dbReference type="InterPro" id="IPR001610">
    <property type="entry name" value="PAC"/>
</dbReference>
<dbReference type="Proteomes" id="UP001246372">
    <property type="component" value="Unassembled WGS sequence"/>
</dbReference>
<dbReference type="CDD" id="cd17546">
    <property type="entry name" value="REC_hyHK_CKI1_RcsC-like"/>
    <property type="match status" value="1"/>
</dbReference>